<dbReference type="Pfam" id="PF13228">
    <property type="entry name" value="DUF4037"/>
    <property type="match status" value="1"/>
</dbReference>
<evidence type="ECO:0000313" key="3">
    <source>
        <dbReference type="Proteomes" id="UP001061862"/>
    </source>
</evidence>
<proteinExistence type="predicted"/>
<reference evidence="2 3" key="1">
    <citation type="submission" date="2022-09" db="EMBL/GenBank/DDBJ databases">
        <title>Interaction between co-microsymbionts with complementary sets of symbiotic genes in legume-rhizobium systems.</title>
        <authorList>
            <person name="Safronova V."/>
            <person name="Sazanova A."/>
            <person name="Afonin A."/>
            <person name="Chirak E."/>
        </authorList>
    </citation>
    <scope>NUCLEOTIDE SEQUENCE [LARGE SCALE GENOMIC DNA]</scope>
    <source>
        <strain evidence="2 3">A18/4-1</strain>
    </source>
</reference>
<sequence length="269" mass="30352">MLEPDTGALDREADLIATMTPLIADLAENGNGAVALAGSRGKGRSDEQSDYDFRVYADAYRGPDVRQTEQWQRFESAMREWEARGFRMDGVWMRSYAGVRRDLDAWLGGTAVPKTFEWTIWGYHLPTDLANQQITFDPEGVLDGWKQQLAVYPEALATSVLQQYWEVLQYWAQDYHYESKVARRDLVFLVGLTGKLANAILQVVFALNRAYFPGDGWNLPMAAELERLPPDFVSRMTSILSAGSDADALKRQRQDFIAMIADLELLVAA</sequence>
<dbReference type="RefSeq" id="WP_262167307.1">
    <property type="nucleotide sequence ID" value="NZ_CP104965.1"/>
</dbReference>
<gene>
    <name evidence="2" type="ORF">N8A98_17800</name>
</gene>
<keyword evidence="3" id="KW-1185">Reference proteome</keyword>
<dbReference type="InterPro" id="IPR025117">
    <property type="entry name" value="DUF4037"/>
</dbReference>
<dbReference type="Proteomes" id="UP001061862">
    <property type="component" value="Chromosome"/>
</dbReference>
<accession>A0ABY6CAD5</accession>
<name>A0ABY6CAD5_9HYPH</name>
<organism evidence="2 3">
    <name type="scientific">Devosia neptuniae</name>
    <dbReference type="NCBI Taxonomy" id="191302"/>
    <lineage>
        <taxon>Bacteria</taxon>
        <taxon>Pseudomonadati</taxon>
        <taxon>Pseudomonadota</taxon>
        <taxon>Alphaproteobacteria</taxon>
        <taxon>Hyphomicrobiales</taxon>
        <taxon>Devosiaceae</taxon>
        <taxon>Devosia</taxon>
    </lineage>
</organism>
<evidence type="ECO:0000313" key="2">
    <source>
        <dbReference type="EMBL" id="UXN69077.1"/>
    </source>
</evidence>
<evidence type="ECO:0000259" key="1">
    <source>
        <dbReference type="Pfam" id="PF13228"/>
    </source>
</evidence>
<dbReference type="EMBL" id="CP104965">
    <property type="protein sequence ID" value="UXN69077.1"/>
    <property type="molecule type" value="Genomic_DNA"/>
</dbReference>
<feature type="domain" description="DUF4037" evidence="1">
    <location>
        <begin position="130"/>
        <end position="217"/>
    </location>
</feature>
<protein>
    <submittedName>
        <fullName evidence="2">DUF4037 domain-containing protein</fullName>
    </submittedName>
</protein>